<dbReference type="Gene3D" id="2.160.20.10">
    <property type="entry name" value="Single-stranded right-handed beta-helix, Pectin lyase-like"/>
    <property type="match status" value="1"/>
</dbReference>
<proteinExistence type="predicted"/>
<feature type="region of interest" description="Disordered" evidence="2">
    <location>
        <begin position="1033"/>
        <end position="1052"/>
    </location>
</feature>
<dbReference type="Gene3D" id="2.160.20.110">
    <property type="match status" value="1"/>
</dbReference>
<feature type="compositionally biased region" description="Low complexity" evidence="2">
    <location>
        <begin position="1040"/>
        <end position="1052"/>
    </location>
</feature>
<feature type="domain" description="Filamentous haemagglutinin FhaB/tRNA nuclease CdiA-like TPS" evidence="3">
    <location>
        <begin position="46"/>
        <end position="158"/>
    </location>
</feature>
<feature type="region of interest" description="Disordered" evidence="2">
    <location>
        <begin position="774"/>
        <end position="800"/>
    </location>
</feature>
<feature type="coiled-coil region" evidence="1">
    <location>
        <begin position="919"/>
        <end position="974"/>
    </location>
</feature>
<evidence type="ECO:0000313" key="4">
    <source>
        <dbReference type="EMBL" id="EAM0028999.1"/>
    </source>
</evidence>
<dbReference type="NCBIfam" id="TIGR01901">
    <property type="entry name" value="adhes_NPXG"/>
    <property type="match status" value="1"/>
</dbReference>
<dbReference type="InterPro" id="IPR008638">
    <property type="entry name" value="FhaB/CdiA-like_TPS"/>
</dbReference>
<organism evidence="4">
    <name type="scientific">Campylobacter coli</name>
    <dbReference type="NCBI Taxonomy" id="195"/>
    <lineage>
        <taxon>Bacteria</taxon>
        <taxon>Pseudomonadati</taxon>
        <taxon>Campylobacterota</taxon>
        <taxon>Epsilonproteobacteria</taxon>
        <taxon>Campylobacterales</taxon>
        <taxon>Campylobacteraceae</taxon>
        <taxon>Campylobacter</taxon>
    </lineage>
</organism>
<dbReference type="EMBL" id="AACTAL010000038">
    <property type="protein sequence ID" value="EAM0028999.1"/>
    <property type="molecule type" value="Genomic_DNA"/>
</dbReference>
<name>A0A5T2C9D3_CAMCO</name>
<evidence type="ECO:0000259" key="3">
    <source>
        <dbReference type="SMART" id="SM00912"/>
    </source>
</evidence>
<protein>
    <submittedName>
        <fullName evidence="4">Filamentous hemagglutinin N-terminal domain-containing protein</fullName>
    </submittedName>
</protein>
<feature type="non-terminal residue" evidence="4">
    <location>
        <position position="1"/>
    </location>
</feature>
<dbReference type="SUPFAM" id="SSF51126">
    <property type="entry name" value="Pectin lyase-like"/>
    <property type="match status" value="1"/>
</dbReference>
<dbReference type="SMART" id="SM00912">
    <property type="entry name" value="Haemagg_act"/>
    <property type="match status" value="1"/>
</dbReference>
<gene>
    <name evidence="4" type="ORF">D1F27_07575</name>
</gene>
<sequence>NITNLLNIKHFLNTSSYFTNHLSKSLRVIVNISVITSLVLAQSLTASNLPSGGKFINGTGSIATNGNIMNITGDKTHNVIAWGGGFNIGKDNTVNFTTNGKNYLNLDYTNKASQILGTLNGGTNNVYIVNPSGVLVGEGATINANKFGVSITPMGIDAINTFSVDGSFSPVFNANKGDVVNMGTIKANEIVLVGNKVENIKGTLQADKVDIKGDKVYLEDFGINSTHLKAEIGSEGFFKYEVKDVYDAYKDDSNLVDNYEFTGTATTNGNFKEYLYIGSQSASNEEMINSWKGFAKLVNEGIFGELKFKDVYLGKDIDFAGASTINPVGFGNGFVGNFYGNNHTLSNIQIDVADKTYVGLFGYIKGGSVQNLTIDGLQFPKYAFSYKYLGGLAGHIENGTFSNIALDTIEGFNGENSSSGGFAGEINSGTFNNISLKNLGNIGVAKYAGGFAGQINGGDFSSIILSNIESIYGKNNGGGFVGYTTGNTTFDGISLKDIRFIKSGAFTGGFAGMTQGNVIFENIVLNDLEEISGSHAGGFVGGVLNNENGIASLSNIVLNNIESIKGIGFIGGFAGWINDGTFNNIILNNIEKISVSATHKYIFTGGFTGYAGAGTYKNIILNNIGEISANGTASLDEKSIYAGGFAGRIKSDGINFSNIVLNDIDKISASIAAGGFVGNIENGSNIANSNIYFYGLLNSSSNKNYITHNENILNLSNTTDFQTFINQSKIAGLEYLTNTSTSNSHLHMINGGKIGNEKSKIIFDKDNFTYNTPKISEVDPDGSGSSSSPTAPNEGELSSITLEQSDFEDEILKTIIDEILNEDYVLNIDSIDFNKFNEGDVAILLYLLKNTSDKKLKESLKQSLEFYTEFNKGGLKTEFEKWYGSDESTYKTSMGKYNYIIESLANLKEYVNTILKPELKSIKNNLNRLEFLKAEIKRLERVYQKAMQNDLLPYDQLEVVYKNTQEKIDAYYAEAQGLLDILKNKNKPFLDDLITKEYSFEDKYTDIQGTFAIAGSSIDANAIENLADKPILSLPENENSGDSQTTNNTDSTDIVNTFSKQVKLTSTESILILPAEETQSHIKEDERERGRVCITSDNAKTNNPCIAITF</sequence>
<dbReference type="AlphaFoldDB" id="A0A5T2C9D3"/>
<dbReference type="InterPro" id="IPR011050">
    <property type="entry name" value="Pectin_lyase_fold/virulence"/>
</dbReference>
<keyword evidence="1" id="KW-0175">Coiled coil</keyword>
<dbReference type="InterPro" id="IPR012334">
    <property type="entry name" value="Pectin_lyas_fold"/>
</dbReference>
<comment type="caution">
    <text evidence="4">The sequence shown here is derived from an EMBL/GenBank/DDBJ whole genome shotgun (WGS) entry which is preliminary data.</text>
</comment>
<reference evidence="4" key="1">
    <citation type="submission" date="2018-08" db="EMBL/GenBank/DDBJ databases">
        <authorList>
            <consortium name="NARMS: The National Antimicrobial Resistance Monitoring System"/>
        </authorList>
    </citation>
    <scope>NUCLEOTIDE SEQUENCE</scope>
    <source>
        <strain evidence="4">FSIS11813163</strain>
    </source>
</reference>
<accession>A0A5T2C9D3</accession>
<evidence type="ECO:0000256" key="1">
    <source>
        <dbReference type="SAM" id="Coils"/>
    </source>
</evidence>
<evidence type="ECO:0000256" key="2">
    <source>
        <dbReference type="SAM" id="MobiDB-lite"/>
    </source>
</evidence>